<keyword evidence="2" id="KW-0732">Signal</keyword>
<gene>
    <name evidence="4" type="ORF">SAMN04488075_2910</name>
</gene>
<dbReference type="InterPro" id="IPR024134">
    <property type="entry name" value="SOD_Cu/Zn_/chaperone"/>
</dbReference>
<protein>
    <submittedName>
        <fullName evidence="4">Superoxide dismutase, Cu-Zn family</fullName>
    </submittedName>
</protein>
<sequence length="197" mass="19719">MTRSQIATRVPCLPRHIGAASLGVLLALAPLAALAQDSGDAPPPAGDASTAPRSVTARLAGTEGQPLGTATLAETASGQMHLTLTLDGLPEGTRAIHIHETGSCEPPAFESAGGHLAGGHDHGAMSSGGMHAGDLPNITVGADGIFQGEVLTSNVTMDQVMDEDGSALVIHADADDYISQPAGNAGDRIACGVFADQ</sequence>
<dbReference type="PANTHER" id="PTHR10003">
    <property type="entry name" value="SUPEROXIDE DISMUTASE CU-ZN -RELATED"/>
    <property type="match status" value="1"/>
</dbReference>
<evidence type="ECO:0000313" key="5">
    <source>
        <dbReference type="Proteomes" id="UP000199125"/>
    </source>
</evidence>
<dbReference type="OrthoDB" id="5431326at2"/>
<evidence type="ECO:0000256" key="1">
    <source>
        <dbReference type="ARBA" id="ARBA00010457"/>
    </source>
</evidence>
<dbReference type="RefSeq" id="WP_090848816.1">
    <property type="nucleotide sequence ID" value="NZ_FNXG01000006.1"/>
</dbReference>
<name>A0A1H6NJF3_9RHOB</name>
<dbReference type="InterPro" id="IPR018152">
    <property type="entry name" value="SOD_Cu/Zn_BS"/>
</dbReference>
<dbReference type="InterPro" id="IPR036423">
    <property type="entry name" value="SOD-like_Cu/Zn_dom_sf"/>
</dbReference>
<feature type="chain" id="PRO_5011576327" evidence="2">
    <location>
        <begin position="36"/>
        <end position="197"/>
    </location>
</feature>
<evidence type="ECO:0000313" key="4">
    <source>
        <dbReference type="EMBL" id="SEI10480.1"/>
    </source>
</evidence>
<dbReference type="Gene3D" id="2.60.40.200">
    <property type="entry name" value="Superoxide dismutase, copper/zinc binding domain"/>
    <property type="match status" value="1"/>
</dbReference>
<dbReference type="AlphaFoldDB" id="A0A1H6NJF3"/>
<dbReference type="PROSITE" id="PS00087">
    <property type="entry name" value="SOD_CU_ZN_1"/>
    <property type="match status" value="1"/>
</dbReference>
<dbReference type="CDD" id="cd00305">
    <property type="entry name" value="Cu-Zn_Superoxide_Dismutase"/>
    <property type="match status" value="1"/>
</dbReference>
<reference evidence="5" key="1">
    <citation type="submission" date="2016-10" db="EMBL/GenBank/DDBJ databases">
        <authorList>
            <person name="Varghese N."/>
            <person name="Submissions S."/>
        </authorList>
    </citation>
    <scope>NUCLEOTIDE SEQUENCE [LARGE SCALE GENOMIC DNA]</scope>
    <source>
        <strain evidence="5">DSM 11593</strain>
    </source>
</reference>
<proteinExistence type="inferred from homology"/>
<dbReference type="Proteomes" id="UP000199125">
    <property type="component" value="Unassembled WGS sequence"/>
</dbReference>
<keyword evidence="5" id="KW-1185">Reference proteome</keyword>
<feature type="signal peptide" evidence="2">
    <location>
        <begin position="1"/>
        <end position="35"/>
    </location>
</feature>
<dbReference type="SUPFAM" id="SSF49329">
    <property type="entry name" value="Cu,Zn superoxide dismutase-like"/>
    <property type="match status" value="1"/>
</dbReference>
<dbReference type="GO" id="GO:0006801">
    <property type="term" value="P:superoxide metabolic process"/>
    <property type="evidence" value="ECO:0007669"/>
    <property type="project" value="InterPro"/>
</dbReference>
<dbReference type="GO" id="GO:0005507">
    <property type="term" value="F:copper ion binding"/>
    <property type="evidence" value="ECO:0007669"/>
    <property type="project" value="InterPro"/>
</dbReference>
<evidence type="ECO:0000256" key="2">
    <source>
        <dbReference type="SAM" id="SignalP"/>
    </source>
</evidence>
<dbReference type="Pfam" id="PF00080">
    <property type="entry name" value="Sod_Cu"/>
    <property type="match status" value="1"/>
</dbReference>
<feature type="domain" description="Superoxide dismutase copper/zinc binding" evidence="3">
    <location>
        <begin position="68"/>
        <end position="193"/>
    </location>
</feature>
<accession>A0A1H6NJF3</accession>
<dbReference type="STRING" id="65735.SAMN04488075_2910"/>
<dbReference type="EMBL" id="FNXG01000006">
    <property type="protein sequence ID" value="SEI10480.1"/>
    <property type="molecule type" value="Genomic_DNA"/>
</dbReference>
<comment type="similarity">
    <text evidence="1">Belongs to the Cu-Zn superoxide dismutase family.</text>
</comment>
<dbReference type="InterPro" id="IPR001424">
    <property type="entry name" value="SOD_Cu_Zn_dom"/>
</dbReference>
<evidence type="ECO:0000259" key="3">
    <source>
        <dbReference type="Pfam" id="PF00080"/>
    </source>
</evidence>
<organism evidence="4 5">
    <name type="scientific">Paracoccus alkenifer</name>
    <dbReference type="NCBI Taxonomy" id="65735"/>
    <lineage>
        <taxon>Bacteria</taxon>
        <taxon>Pseudomonadati</taxon>
        <taxon>Pseudomonadota</taxon>
        <taxon>Alphaproteobacteria</taxon>
        <taxon>Rhodobacterales</taxon>
        <taxon>Paracoccaceae</taxon>
        <taxon>Paracoccus</taxon>
    </lineage>
</organism>